<accession>A0ABX0LKE7</accession>
<feature type="compositionally biased region" description="Basic and acidic residues" evidence="1">
    <location>
        <begin position="49"/>
        <end position="60"/>
    </location>
</feature>
<evidence type="ECO:0000313" key="2">
    <source>
        <dbReference type="EMBL" id="NHR07652.1"/>
    </source>
</evidence>
<dbReference type="Proteomes" id="UP001515641">
    <property type="component" value="Unassembled WGS sequence"/>
</dbReference>
<feature type="compositionally biased region" description="Acidic residues" evidence="1">
    <location>
        <begin position="101"/>
        <end position="118"/>
    </location>
</feature>
<feature type="compositionally biased region" description="Basic and acidic residues" evidence="1">
    <location>
        <begin position="27"/>
        <end position="39"/>
    </location>
</feature>
<reference evidence="2 3" key="1">
    <citation type="submission" date="2020-03" db="EMBL/GenBank/DDBJ databases">
        <title>Draft genome sequence of environmentally isolated cultures.</title>
        <authorList>
            <person name="Wilson H.S."/>
            <person name="De Leon M.E."/>
        </authorList>
    </citation>
    <scope>NUCLEOTIDE SEQUENCE [LARGE SCALE GENOMIC DNA]</scope>
    <source>
        <strain evidence="2 3">HSC-31F16</strain>
    </source>
</reference>
<dbReference type="RefSeq" id="WP_166453424.1">
    <property type="nucleotide sequence ID" value="NZ_JAAOMA010000038.1"/>
</dbReference>
<feature type="region of interest" description="Disordered" evidence="1">
    <location>
        <begin position="14"/>
        <end position="133"/>
    </location>
</feature>
<feature type="compositionally biased region" description="Acidic residues" evidence="1">
    <location>
        <begin position="71"/>
        <end position="89"/>
    </location>
</feature>
<evidence type="ECO:0000313" key="3">
    <source>
        <dbReference type="Proteomes" id="UP001515641"/>
    </source>
</evidence>
<feature type="region of interest" description="Disordered" evidence="1">
    <location>
        <begin position="168"/>
        <end position="219"/>
    </location>
</feature>
<gene>
    <name evidence="2" type="ORF">HA052_20910</name>
</gene>
<organism evidence="2 3">
    <name type="scientific">Chromobacterium fluminis</name>
    <dbReference type="NCBI Taxonomy" id="3044269"/>
    <lineage>
        <taxon>Bacteria</taxon>
        <taxon>Pseudomonadati</taxon>
        <taxon>Pseudomonadota</taxon>
        <taxon>Betaproteobacteria</taxon>
        <taxon>Neisseriales</taxon>
        <taxon>Chromobacteriaceae</taxon>
        <taxon>Chromobacterium</taxon>
    </lineage>
</organism>
<name>A0ABX0LKE7_9NEIS</name>
<feature type="compositionally biased region" description="Low complexity" evidence="1">
    <location>
        <begin position="197"/>
        <end position="207"/>
    </location>
</feature>
<proteinExistence type="predicted"/>
<protein>
    <submittedName>
        <fullName evidence="2">Uncharacterized protein</fullName>
    </submittedName>
</protein>
<keyword evidence="3" id="KW-1185">Reference proteome</keyword>
<dbReference type="EMBL" id="JAAOMA010000038">
    <property type="protein sequence ID" value="NHR07652.1"/>
    <property type="molecule type" value="Genomic_DNA"/>
</dbReference>
<sequence>MTKLSRVASALSFAHLASIGSFKGKRARADDDQDDRRPDDEADDEGLDEREQDRDNGDSRKSKKSRRADDDRDDEEADDEQLEDGEDDDNKGKGAKRARADDDDESAEDDERDDDEDELRGKSAAASARRRERARCAAIMGSKYAAGNPVLAANLAFNTSMTRKQAVAVLRDTPAASSPGQGRSARNPALGAGGERSGNSRAAAASSWDTSMQRARPGK</sequence>
<evidence type="ECO:0000256" key="1">
    <source>
        <dbReference type="SAM" id="MobiDB-lite"/>
    </source>
</evidence>
<comment type="caution">
    <text evidence="2">The sequence shown here is derived from an EMBL/GenBank/DDBJ whole genome shotgun (WGS) entry which is preliminary data.</text>
</comment>